<feature type="domain" description="Glycosyl transferase 48" evidence="2">
    <location>
        <begin position="1"/>
        <end position="101"/>
    </location>
</feature>
<dbReference type="PANTHER" id="PTHR12741">
    <property type="entry name" value="LYST-INTERACTING PROTEIN LIP5 DOPAMINE RESPONSIVE PROTEIN DRG-1"/>
    <property type="match status" value="1"/>
</dbReference>
<evidence type="ECO:0000256" key="1">
    <source>
        <dbReference type="SAM" id="Phobius"/>
    </source>
</evidence>
<dbReference type="InterPro" id="IPR003440">
    <property type="entry name" value="Glyco_trans_48_dom"/>
</dbReference>
<evidence type="ECO:0000259" key="2">
    <source>
        <dbReference type="Pfam" id="PF02364"/>
    </source>
</evidence>
<organism evidence="3 4">
    <name type="scientific">Cuscuta campestris</name>
    <dbReference type="NCBI Taxonomy" id="132261"/>
    <lineage>
        <taxon>Eukaryota</taxon>
        <taxon>Viridiplantae</taxon>
        <taxon>Streptophyta</taxon>
        <taxon>Embryophyta</taxon>
        <taxon>Tracheophyta</taxon>
        <taxon>Spermatophyta</taxon>
        <taxon>Magnoliopsida</taxon>
        <taxon>eudicotyledons</taxon>
        <taxon>Gunneridae</taxon>
        <taxon>Pentapetalae</taxon>
        <taxon>asterids</taxon>
        <taxon>lamiids</taxon>
        <taxon>Solanales</taxon>
        <taxon>Convolvulaceae</taxon>
        <taxon>Cuscuteae</taxon>
        <taxon>Cuscuta</taxon>
        <taxon>Cuscuta subgen. Grammica</taxon>
        <taxon>Cuscuta sect. Cleistogrammica</taxon>
    </lineage>
</organism>
<dbReference type="AlphaFoldDB" id="A0A484N7P2"/>
<protein>
    <recommendedName>
        <fullName evidence="2">Glycosyl transferase 48 domain-containing protein</fullName>
    </recommendedName>
</protein>
<keyword evidence="1" id="KW-0472">Membrane</keyword>
<reference evidence="3 4" key="1">
    <citation type="submission" date="2018-04" db="EMBL/GenBank/DDBJ databases">
        <authorList>
            <person name="Vogel A."/>
        </authorList>
    </citation>
    <scope>NUCLEOTIDE SEQUENCE [LARGE SCALE GENOMIC DNA]</scope>
</reference>
<feature type="transmembrane region" description="Helical" evidence="1">
    <location>
        <begin position="108"/>
        <end position="129"/>
    </location>
</feature>
<accession>A0A484N7P2</accession>
<sequence>MQFQLCTVFFTSSLGTRTHYFGRTILHGGARYQAQATGRGFVVRHIKFSENYRLYARSHFAKGMEIVLLLVVYLAYGFSTEWRLYFCWLYILRMALAHVLYRTFFSRLAAGSWLFLGYLHHICLIHLALSGKRRWRTSEIGQTGFCIEVGLELKEKKVWEAWWDEELV</sequence>
<dbReference type="EMBL" id="OOIL02006537">
    <property type="protein sequence ID" value="VFQ97361.1"/>
    <property type="molecule type" value="Genomic_DNA"/>
</dbReference>
<dbReference type="GO" id="GO:0000148">
    <property type="term" value="C:1,3-beta-D-glucan synthase complex"/>
    <property type="evidence" value="ECO:0007669"/>
    <property type="project" value="InterPro"/>
</dbReference>
<keyword evidence="4" id="KW-1185">Reference proteome</keyword>
<dbReference type="GO" id="GO:0006075">
    <property type="term" value="P:(1-&gt;3)-beta-D-glucan biosynthetic process"/>
    <property type="evidence" value="ECO:0007669"/>
    <property type="project" value="InterPro"/>
</dbReference>
<dbReference type="OrthoDB" id="1305568at2759"/>
<gene>
    <name evidence="3" type="ORF">CCAM_LOCUS39137</name>
</gene>
<dbReference type="Proteomes" id="UP000595140">
    <property type="component" value="Unassembled WGS sequence"/>
</dbReference>
<keyword evidence="1" id="KW-1133">Transmembrane helix</keyword>
<dbReference type="GO" id="GO:0005886">
    <property type="term" value="C:plasma membrane"/>
    <property type="evidence" value="ECO:0007669"/>
    <property type="project" value="TreeGrafter"/>
</dbReference>
<name>A0A484N7P2_9ASTE</name>
<dbReference type="Pfam" id="PF02364">
    <property type="entry name" value="Glucan_synthase"/>
    <property type="match status" value="1"/>
</dbReference>
<keyword evidence="1" id="KW-0812">Transmembrane</keyword>
<dbReference type="GO" id="GO:0003843">
    <property type="term" value="F:1,3-beta-D-glucan synthase activity"/>
    <property type="evidence" value="ECO:0007669"/>
    <property type="project" value="InterPro"/>
</dbReference>
<evidence type="ECO:0000313" key="3">
    <source>
        <dbReference type="EMBL" id="VFQ97361.1"/>
    </source>
</evidence>
<dbReference type="PANTHER" id="PTHR12741:SF47">
    <property type="entry name" value="CALLOSE SYNTHASE 9"/>
    <property type="match status" value="1"/>
</dbReference>
<proteinExistence type="predicted"/>
<evidence type="ECO:0000313" key="4">
    <source>
        <dbReference type="Proteomes" id="UP000595140"/>
    </source>
</evidence>